<evidence type="ECO:0000313" key="3">
    <source>
        <dbReference type="Proteomes" id="UP000078200"/>
    </source>
</evidence>
<feature type="transmembrane region" description="Helical" evidence="1">
    <location>
        <begin position="41"/>
        <end position="65"/>
    </location>
</feature>
<keyword evidence="1" id="KW-0812">Transmembrane</keyword>
<organism evidence="2 3">
    <name type="scientific">Glossina austeni</name>
    <name type="common">Savannah tsetse fly</name>
    <dbReference type="NCBI Taxonomy" id="7395"/>
    <lineage>
        <taxon>Eukaryota</taxon>
        <taxon>Metazoa</taxon>
        <taxon>Ecdysozoa</taxon>
        <taxon>Arthropoda</taxon>
        <taxon>Hexapoda</taxon>
        <taxon>Insecta</taxon>
        <taxon>Pterygota</taxon>
        <taxon>Neoptera</taxon>
        <taxon>Endopterygota</taxon>
        <taxon>Diptera</taxon>
        <taxon>Brachycera</taxon>
        <taxon>Muscomorpha</taxon>
        <taxon>Hippoboscoidea</taxon>
        <taxon>Glossinidae</taxon>
        <taxon>Glossina</taxon>
    </lineage>
</organism>
<proteinExistence type="predicted"/>
<dbReference type="Proteomes" id="UP000078200">
    <property type="component" value="Unassembled WGS sequence"/>
</dbReference>
<keyword evidence="1" id="KW-1133">Transmembrane helix</keyword>
<dbReference type="AlphaFoldDB" id="A0A1A9UP38"/>
<keyword evidence="1" id="KW-0472">Membrane</keyword>
<accession>A0A1A9UP38</accession>
<dbReference type="EnsemblMetazoa" id="GAUT010887-RA">
    <property type="protein sequence ID" value="GAUT010887-PA"/>
    <property type="gene ID" value="GAUT010887"/>
</dbReference>
<evidence type="ECO:0000256" key="1">
    <source>
        <dbReference type="SAM" id="Phobius"/>
    </source>
</evidence>
<reference evidence="2" key="1">
    <citation type="submission" date="2020-05" db="UniProtKB">
        <authorList>
            <consortium name="EnsemblMetazoa"/>
        </authorList>
    </citation>
    <scope>IDENTIFICATION</scope>
    <source>
        <strain evidence="2">TTRI</strain>
    </source>
</reference>
<evidence type="ECO:0000313" key="2">
    <source>
        <dbReference type="EnsemblMetazoa" id="GAUT010887-PA"/>
    </source>
</evidence>
<keyword evidence="3" id="KW-1185">Reference proteome</keyword>
<name>A0A1A9UP38_GLOAU</name>
<dbReference type="VEuPathDB" id="VectorBase:GAUT010887"/>
<protein>
    <submittedName>
        <fullName evidence="2">Uncharacterized protein</fullName>
    </submittedName>
</protein>
<sequence>MKNLQTNDVTKLQLVCWVAGNESYERYKFEMHDWSSYKSHWNLYSIIALTGCVLVNVCLLVGAIWADEINLKTPSVAIIQNRKCNGAHFYLSKEDDESCGGY</sequence>